<protein>
    <submittedName>
        <fullName evidence="1">Uncharacterized protein</fullName>
    </submittedName>
</protein>
<dbReference type="AlphaFoldDB" id="A0AAJ4MWH2"/>
<proteinExistence type="predicted"/>
<name>A0AAJ4MWH2_9BURK</name>
<evidence type="ECO:0000313" key="2">
    <source>
        <dbReference type="Proteomes" id="UP000662821"/>
    </source>
</evidence>
<organism evidence="1 2">
    <name type="scientific">Janthinobacterium lividum</name>
    <dbReference type="NCBI Taxonomy" id="29581"/>
    <lineage>
        <taxon>Bacteria</taxon>
        <taxon>Pseudomonadati</taxon>
        <taxon>Pseudomonadota</taxon>
        <taxon>Betaproteobacteria</taxon>
        <taxon>Burkholderiales</taxon>
        <taxon>Oxalobacteraceae</taxon>
        <taxon>Janthinobacterium</taxon>
    </lineage>
</organism>
<evidence type="ECO:0000313" key="1">
    <source>
        <dbReference type="EMBL" id="QSX98529.1"/>
    </source>
</evidence>
<dbReference type="Proteomes" id="UP000662821">
    <property type="component" value="Chromosome"/>
</dbReference>
<reference evidence="1 2" key="1">
    <citation type="submission" date="2021-03" db="EMBL/GenBank/DDBJ databases">
        <title>Draft genome sequence of Janthinobacterium sp. strain PLB02 isolated from infected primmorphs (Lubomirskia baicalensis).</title>
        <authorList>
            <person name="Chernogor L.I."/>
            <person name="Belikov S.I."/>
            <person name="Petrushin I.S."/>
        </authorList>
    </citation>
    <scope>NUCLEOTIDE SEQUENCE [LARGE SCALE GENOMIC DNA]</scope>
    <source>
        <strain evidence="1 2">PLB02</strain>
    </source>
</reference>
<gene>
    <name evidence="1" type="ORF">J3P46_11915</name>
</gene>
<dbReference type="RefSeq" id="WP_151094321.1">
    <property type="nucleotide sequence ID" value="NZ_CP071520.1"/>
</dbReference>
<dbReference type="EMBL" id="CP071520">
    <property type="protein sequence ID" value="QSX98529.1"/>
    <property type="molecule type" value="Genomic_DNA"/>
</dbReference>
<accession>A0AAJ4MWH2</accession>
<sequence length="139" mass="15986">MMNTAHWRVQELQHHSADIAWLNAEDARRAYEVAGLHDSKTHFGLNVNTVDSIERLVFGNDAATATKWLRARMPGTQQIVVVFGEDECFLCSSVFLVENWSDIFVPSRDDAMIYSHDTPLILFYCHENEIEVGQRRVFD</sequence>